<reference evidence="1" key="1">
    <citation type="submission" date="2022-11" db="EMBL/GenBank/DDBJ databases">
        <authorList>
            <person name="Petersen C."/>
        </authorList>
    </citation>
    <scope>NUCLEOTIDE SEQUENCE</scope>
    <source>
        <strain evidence="1">IBT 16849</strain>
    </source>
</reference>
<reference evidence="1" key="2">
    <citation type="journal article" date="2023" name="IMA Fungus">
        <title>Comparative genomic study of the Penicillium genus elucidates a diverse pangenome and 15 lateral gene transfer events.</title>
        <authorList>
            <person name="Petersen C."/>
            <person name="Sorensen T."/>
            <person name="Nielsen M.R."/>
            <person name="Sondergaard T.E."/>
            <person name="Sorensen J.L."/>
            <person name="Fitzpatrick D.A."/>
            <person name="Frisvad J.C."/>
            <person name="Nielsen K.L."/>
        </authorList>
    </citation>
    <scope>NUCLEOTIDE SEQUENCE</scope>
    <source>
        <strain evidence="1">IBT 16849</strain>
    </source>
</reference>
<comment type="caution">
    <text evidence="1">The sequence shown here is derived from an EMBL/GenBank/DDBJ whole genome shotgun (WGS) entry which is preliminary data.</text>
</comment>
<accession>A0A9W9T5M5</accession>
<protein>
    <submittedName>
        <fullName evidence="1">Uncharacterized protein</fullName>
    </submittedName>
</protein>
<sequence>MLPDNATELMTVTPVAVELTKELVLIDTTPEPNTSLKSTTRPYEQHRFDLLYMSRPQAPSAELSTTCPLEICHRDNLPRTVYLLVVVLLVYCRHNIFKDRNINPMSLLEQIDIGILVATLARALPDRDGDIPMQ</sequence>
<evidence type="ECO:0000313" key="1">
    <source>
        <dbReference type="EMBL" id="KAJ5210424.1"/>
    </source>
</evidence>
<dbReference type="Proteomes" id="UP001150879">
    <property type="component" value="Unassembled WGS sequence"/>
</dbReference>
<keyword evidence="2" id="KW-1185">Reference proteome</keyword>
<name>A0A9W9T5M5_9EURO</name>
<dbReference type="EMBL" id="JAPQKP010000001">
    <property type="protein sequence ID" value="KAJ5210424.1"/>
    <property type="molecule type" value="Genomic_DNA"/>
</dbReference>
<organism evidence="1 2">
    <name type="scientific">Penicillium cf. griseofulvum</name>
    <dbReference type="NCBI Taxonomy" id="2972120"/>
    <lineage>
        <taxon>Eukaryota</taxon>
        <taxon>Fungi</taxon>
        <taxon>Dikarya</taxon>
        <taxon>Ascomycota</taxon>
        <taxon>Pezizomycotina</taxon>
        <taxon>Eurotiomycetes</taxon>
        <taxon>Eurotiomycetidae</taxon>
        <taxon>Eurotiales</taxon>
        <taxon>Aspergillaceae</taxon>
        <taxon>Penicillium</taxon>
    </lineage>
</organism>
<dbReference type="AlphaFoldDB" id="A0A9W9T5M5"/>
<evidence type="ECO:0000313" key="2">
    <source>
        <dbReference type="Proteomes" id="UP001150879"/>
    </source>
</evidence>
<gene>
    <name evidence="1" type="ORF">N7472_000563</name>
</gene>
<dbReference type="OrthoDB" id="4366799at2759"/>
<proteinExistence type="predicted"/>